<dbReference type="EMBL" id="JBGFUD010013235">
    <property type="protein sequence ID" value="MFH4983666.1"/>
    <property type="molecule type" value="Genomic_DNA"/>
</dbReference>
<feature type="transmembrane region" description="Helical" evidence="1">
    <location>
        <begin position="24"/>
        <end position="47"/>
    </location>
</feature>
<accession>A0ABD6F108</accession>
<keyword evidence="1" id="KW-0812">Transmembrane</keyword>
<dbReference type="AlphaFoldDB" id="A0ABD6F108"/>
<reference evidence="2 3" key="1">
    <citation type="submission" date="2024-08" db="EMBL/GenBank/DDBJ databases">
        <title>Gnathostoma spinigerum genome.</title>
        <authorList>
            <person name="Gonzalez-Bertolin B."/>
            <person name="Monzon S."/>
            <person name="Zaballos A."/>
            <person name="Jimenez P."/>
            <person name="Dekumyoy P."/>
            <person name="Varona S."/>
            <person name="Cuesta I."/>
            <person name="Sumanam S."/>
            <person name="Adisakwattana P."/>
            <person name="Gasser R.B."/>
            <person name="Hernandez-Gonzalez A."/>
            <person name="Young N.D."/>
            <person name="Perteguer M.J."/>
        </authorList>
    </citation>
    <scope>NUCLEOTIDE SEQUENCE [LARGE SCALE GENOMIC DNA]</scope>
    <source>
        <strain evidence="2">AL3</strain>
        <tissue evidence="2">Liver</tissue>
    </source>
</reference>
<protein>
    <submittedName>
        <fullName evidence="2">Uncharacterized protein</fullName>
    </submittedName>
</protein>
<evidence type="ECO:0000313" key="2">
    <source>
        <dbReference type="EMBL" id="MFH4983666.1"/>
    </source>
</evidence>
<name>A0ABD6F108_9BILA</name>
<dbReference type="Proteomes" id="UP001608902">
    <property type="component" value="Unassembled WGS sequence"/>
</dbReference>
<keyword evidence="3" id="KW-1185">Reference proteome</keyword>
<comment type="caution">
    <text evidence="2">The sequence shown here is derived from an EMBL/GenBank/DDBJ whole genome shotgun (WGS) entry which is preliminary data.</text>
</comment>
<proteinExistence type="predicted"/>
<evidence type="ECO:0000313" key="3">
    <source>
        <dbReference type="Proteomes" id="UP001608902"/>
    </source>
</evidence>
<keyword evidence="1" id="KW-1133">Transmembrane helix</keyword>
<keyword evidence="1" id="KW-0472">Membrane</keyword>
<gene>
    <name evidence="2" type="ORF">AB6A40_010375</name>
</gene>
<evidence type="ECO:0000256" key="1">
    <source>
        <dbReference type="SAM" id="Phobius"/>
    </source>
</evidence>
<organism evidence="2 3">
    <name type="scientific">Gnathostoma spinigerum</name>
    <dbReference type="NCBI Taxonomy" id="75299"/>
    <lineage>
        <taxon>Eukaryota</taxon>
        <taxon>Metazoa</taxon>
        <taxon>Ecdysozoa</taxon>
        <taxon>Nematoda</taxon>
        <taxon>Chromadorea</taxon>
        <taxon>Rhabditida</taxon>
        <taxon>Spirurina</taxon>
        <taxon>Gnathostomatomorpha</taxon>
        <taxon>Gnathostomatoidea</taxon>
        <taxon>Gnathostomatidae</taxon>
        <taxon>Gnathostoma</taxon>
    </lineage>
</organism>
<sequence length="48" mass="5431">MIVAAGLESWYCSIVVNETYRPRFILAAIFAWFLAITYVADIVAAFML</sequence>